<dbReference type="AlphaFoldDB" id="A0A8H6Z9H2"/>
<gene>
    <name evidence="1" type="ORF">MSAN_00553500</name>
</gene>
<reference evidence="1" key="1">
    <citation type="submission" date="2020-05" db="EMBL/GenBank/DDBJ databases">
        <title>Mycena genomes resolve the evolution of fungal bioluminescence.</title>
        <authorList>
            <person name="Tsai I.J."/>
        </authorList>
    </citation>
    <scope>NUCLEOTIDE SEQUENCE</scope>
    <source>
        <strain evidence="1">160909Yilan</strain>
    </source>
</reference>
<dbReference type="Proteomes" id="UP000623467">
    <property type="component" value="Unassembled WGS sequence"/>
</dbReference>
<name>A0A8H6Z9H2_9AGAR</name>
<proteinExistence type="predicted"/>
<sequence length="251" mass="28843">MASKYLSHFGRLTFPGVQCVTRRQANNNSDPAQTGPSFQAEVPELNGVAGQNVAHTFRAQTTYCLQMVQWSCRCPIGWGKCYHSESSSQILKIIDRIWESHPDSCPSFLAYNDACNLLRHSINQDANSPWIYYTKLIVDIWHYIGHQTNDILCYVWCNPALTNGSQPDLISVCVDDNGRTHTTRTFNTETAKQLNAWLNSYETQLRQMSDVDYNFSVHVLMLLYKQLVDRRVEKKKEGLSEEFWDMVESTD</sequence>
<evidence type="ECO:0000313" key="1">
    <source>
        <dbReference type="EMBL" id="KAF7373439.1"/>
    </source>
</evidence>
<dbReference type="OrthoDB" id="2527272at2759"/>
<organism evidence="1 2">
    <name type="scientific">Mycena sanguinolenta</name>
    <dbReference type="NCBI Taxonomy" id="230812"/>
    <lineage>
        <taxon>Eukaryota</taxon>
        <taxon>Fungi</taxon>
        <taxon>Dikarya</taxon>
        <taxon>Basidiomycota</taxon>
        <taxon>Agaricomycotina</taxon>
        <taxon>Agaricomycetes</taxon>
        <taxon>Agaricomycetidae</taxon>
        <taxon>Agaricales</taxon>
        <taxon>Marasmiineae</taxon>
        <taxon>Mycenaceae</taxon>
        <taxon>Mycena</taxon>
    </lineage>
</organism>
<protein>
    <submittedName>
        <fullName evidence="1">Uncharacterized protein</fullName>
    </submittedName>
</protein>
<evidence type="ECO:0000313" key="2">
    <source>
        <dbReference type="Proteomes" id="UP000623467"/>
    </source>
</evidence>
<comment type="caution">
    <text evidence="1">The sequence shown here is derived from an EMBL/GenBank/DDBJ whole genome shotgun (WGS) entry which is preliminary data.</text>
</comment>
<dbReference type="EMBL" id="JACAZH010000003">
    <property type="protein sequence ID" value="KAF7373439.1"/>
    <property type="molecule type" value="Genomic_DNA"/>
</dbReference>
<accession>A0A8H6Z9H2</accession>
<keyword evidence="2" id="KW-1185">Reference proteome</keyword>